<dbReference type="CDD" id="cd09583">
    <property type="entry name" value="SAM_Atherin-like"/>
    <property type="match status" value="1"/>
</dbReference>
<sequence>MNDQKCGVLILDAIDQLRKRKARPDLDRICHMLERRHGLKGAAVSDELQRLVNEGTVVKVDYKGNTSYRNAAKWVKTKTQFYGSFYNSNDISSVVLESVRALTMSGKDHPLRSASMQDIEQYLLKRDSQSNLNLATLRAVLEKEVDKQNLHQLPNGEYIPLKPTFSDSITLEKSGIDSSKKLETTPPKRMKLETDSISQENSSNSSEESQPSRCDYCLFTASANRKGEPEELLTCKDCGAKAHPSCMEYTKLLYEKYPDSQNWQCPDCKTCIVCEENNSTTDLLTCYTCFNAFHMNCHNPAITTKPTGIWLCSSCDTAVDKDKMGKSKTKLSATDNKSENGAYLPNPFQKTLEEYPTTVPVARKWSIENVEEFFKFIGFEDEAPAFREQEIDGLSLLLMKRNDVLTGLGIKLGPALKIYKHIVTLQSRIGDN</sequence>
<evidence type="ECO:0000256" key="10">
    <source>
        <dbReference type="ARBA" id="ARBA00023242"/>
    </source>
</evidence>
<dbReference type="GO" id="GO:0042393">
    <property type="term" value="F:histone binding"/>
    <property type="evidence" value="ECO:0007669"/>
    <property type="project" value="TreeGrafter"/>
</dbReference>
<evidence type="ECO:0000259" key="15">
    <source>
        <dbReference type="PROSITE" id="PS52014"/>
    </source>
</evidence>
<evidence type="ECO:0000256" key="1">
    <source>
        <dbReference type="ARBA" id="ARBA00004123"/>
    </source>
</evidence>
<dbReference type="GO" id="GO:0045892">
    <property type="term" value="P:negative regulation of DNA-templated transcription"/>
    <property type="evidence" value="ECO:0007669"/>
    <property type="project" value="TreeGrafter"/>
</dbReference>
<dbReference type="PANTHER" id="PTHR12247">
    <property type="entry name" value="POLYCOMB GROUP PROTEIN"/>
    <property type="match status" value="1"/>
</dbReference>
<feature type="domain" description="SAMD1-like winged helix (WH)" evidence="15">
    <location>
        <begin position="1"/>
        <end position="74"/>
    </location>
</feature>
<feature type="compositionally biased region" description="Low complexity" evidence="12">
    <location>
        <begin position="196"/>
        <end position="211"/>
    </location>
</feature>
<evidence type="ECO:0000256" key="3">
    <source>
        <dbReference type="ARBA" id="ARBA00022499"/>
    </source>
</evidence>
<dbReference type="InterPro" id="IPR011011">
    <property type="entry name" value="Znf_FYVE_PHD"/>
</dbReference>
<evidence type="ECO:0000313" key="16">
    <source>
        <dbReference type="EMBL" id="KAF8796945.1"/>
    </source>
</evidence>
<keyword evidence="2" id="KW-0678">Repressor</keyword>
<dbReference type="InterPro" id="IPR050548">
    <property type="entry name" value="PcG_chromatin_remod_factors"/>
</dbReference>
<feature type="domain" description="SAM" evidence="14">
    <location>
        <begin position="365"/>
        <end position="410"/>
    </location>
</feature>
<dbReference type="GO" id="GO:0005634">
    <property type="term" value="C:nucleus"/>
    <property type="evidence" value="ECO:0007669"/>
    <property type="project" value="UniProtKB-SubCell"/>
</dbReference>
<accession>A0A8T0G368</accession>
<evidence type="ECO:0000256" key="2">
    <source>
        <dbReference type="ARBA" id="ARBA00022491"/>
    </source>
</evidence>
<dbReference type="Gene3D" id="3.30.40.10">
    <property type="entry name" value="Zinc/RING finger domain, C3HC4 (zinc finger)"/>
    <property type="match status" value="1"/>
</dbReference>
<keyword evidence="4" id="KW-0597">Phosphoprotein</keyword>
<dbReference type="InterPro" id="IPR019787">
    <property type="entry name" value="Znf_PHD-finger"/>
</dbReference>
<keyword evidence="3" id="KW-1017">Isopeptide bond</keyword>
<evidence type="ECO:0000256" key="6">
    <source>
        <dbReference type="ARBA" id="ARBA00022771"/>
    </source>
</evidence>
<proteinExistence type="predicted"/>
<evidence type="ECO:0000259" key="13">
    <source>
        <dbReference type="PROSITE" id="PS50016"/>
    </source>
</evidence>
<dbReference type="SMART" id="SM00454">
    <property type="entry name" value="SAM"/>
    <property type="match status" value="1"/>
</dbReference>
<organism evidence="16 17">
    <name type="scientific">Argiope bruennichi</name>
    <name type="common">Wasp spider</name>
    <name type="synonym">Aranea bruennichi</name>
    <dbReference type="NCBI Taxonomy" id="94029"/>
    <lineage>
        <taxon>Eukaryota</taxon>
        <taxon>Metazoa</taxon>
        <taxon>Ecdysozoa</taxon>
        <taxon>Arthropoda</taxon>
        <taxon>Chelicerata</taxon>
        <taxon>Arachnida</taxon>
        <taxon>Araneae</taxon>
        <taxon>Araneomorphae</taxon>
        <taxon>Entelegynae</taxon>
        <taxon>Araneoidea</taxon>
        <taxon>Araneidae</taxon>
        <taxon>Argiope</taxon>
    </lineage>
</organism>
<evidence type="ECO:0000256" key="8">
    <source>
        <dbReference type="ARBA" id="ARBA00022843"/>
    </source>
</evidence>
<keyword evidence="10" id="KW-0539">Nucleus</keyword>
<evidence type="ECO:0000256" key="7">
    <source>
        <dbReference type="ARBA" id="ARBA00022833"/>
    </source>
</evidence>
<keyword evidence="7" id="KW-0862">Zinc</keyword>
<feature type="domain" description="PHD-type" evidence="13">
    <location>
        <begin position="268"/>
        <end position="318"/>
    </location>
</feature>
<dbReference type="InterPro" id="IPR013083">
    <property type="entry name" value="Znf_RING/FYVE/PHD"/>
</dbReference>
<keyword evidence="17" id="KW-1185">Reference proteome</keyword>
<dbReference type="PANTHER" id="PTHR12247:SF139">
    <property type="entry name" value="ATHERIN-RELATED"/>
    <property type="match status" value="1"/>
</dbReference>
<dbReference type="PROSITE" id="PS52014">
    <property type="entry name" value="SAMD1_WH"/>
    <property type="match status" value="1"/>
</dbReference>
<comment type="caution">
    <text evidence="16">The sequence shown here is derived from an EMBL/GenBank/DDBJ whole genome shotgun (WGS) entry which is preliminary data.</text>
</comment>
<evidence type="ECO:0000313" key="17">
    <source>
        <dbReference type="Proteomes" id="UP000807504"/>
    </source>
</evidence>
<keyword evidence="5" id="KW-0479">Metal-binding</keyword>
<dbReference type="PROSITE" id="PS50105">
    <property type="entry name" value="SAM_DOMAIN"/>
    <property type="match status" value="1"/>
</dbReference>
<dbReference type="GO" id="GO:0008270">
    <property type="term" value="F:zinc ion binding"/>
    <property type="evidence" value="ECO:0007669"/>
    <property type="project" value="UniProtKB-KW"/>
</dbReference>
<keyword evidence="9" id="KW-0156">Chromatin regulator</keyword>
<dbReference type="SUPFAM" id="SSF47769">
    <property type="entry name" value="SAM/Pointed domain"/>
    <property type="match status" value="1"/>
</dbReference>
<dbReference type="Pfam" id="PF07647">
    <property type="entry name" value="SAM_2"/>
    <property type="match status" value="1"/>
</dbReference>
<dbReference type="GO" id="GO:0003682">
    <property type="term" value="F:chromatin binding"/>
    <property type="evidence" value="ECO:0007669"/>
    <property type="project" value="TreeGrafter"/>
</dbReference>
<dbReference type="InterPro" id="IPR001965">
    <property type="entry name" value="Znf_PHD"/>
</dbReference>
<dbReference type="AlphaFoldDB" id="A0A8T0G368"/>
<dbReference type="Pfam" id="PF00628">
    <property type="entry name" value="PHD"/>
    <property type="match status" value="1"/>
</dbReference>
<dbReference type="Gene3D" id="1.10.150.50">
    <property type="entry name" value="Transcription Factor, Ets-1"/>
    <property type="match status" value="1"/>
</dbReference>
<dbReference type="InterPro" id="IPR013761">
    <property type="entry name" value="SAM/pointed_sf"/>
</dbReference>
<dbReference type="GO" id="GO:0003677">
    <property type="term" value="F:DNA binding"/>
    <property type="evidence" value="ECO:0007669"/>
    <property type="project" value="InterPro"/>
</dbReference>
<keyword evidence="8" id="KW-0832">Ubl conjugation</keyword>
<keyword evidence="6 11" id="KW-0863">Zinc-finger</keyword>
<dbReference type="Pfam" id="PF21524">
    <property type="entry name" value="SAMD1_WH"/>
    <property type="match status" value="1"/>
</dbReference>
<evidence type="ECO:0000259" key="14">
    <source>
        <dbReference type="PROSITE" id="PS50105"/>
    </source>
</evidence>
<reference evidence="16" key="1">
    <citation type="journal article" date="2020" name="bioRxiv">
        <title>Chromosome-level reference genome of the European wasp spider Argiope bruennichi: a resource for studies on range expansion and evolutionary adaptation.</title>
        <authorList>
            <person name="Sheffer M.M."/>
            <person name="Hoppe A."/>
            <person name="Krehenwinkel H."/>
            <person name="Uhl G."/>
            <person name="Kuss A.W."/>
            <person name="Jensen L."/>
            <person name="Jensen C."/>
            <person name="Gillespie R.G."/>
            <person name="Hoff K.J."/>
            <person name="Prost S."/>
        </authorList>
    </citation>
    <scope>NUCLEOTIDE SEQUENCE</scope>
</reference>
<evidence type="ECO:0000256" key="9">
    <source>
        <dbReference type="ARBA" id="ARBA00022853"/>
    </source>
</evidence>
<protein>
    <submittedName>
        <fullName evidence="16">Histone acetyltransferase KAT6B like protein</fullName>
    </submittedName>
</protein>
<dbReference type="Proteomes" id="UP000807504">
    <property type="component" value="Unassembled WGS sequence"/>
</dbReference>
<reference evidence="16" key="2">
    <citation type="submission" date="2020-06" db="EMBL/GenBank/DDBJ databases">
        <authorList>
            <person name="Sheffer M."/>
        </authorList>
    </citation>
    <scope>NUCLEOTIDE SEQUENCE</scope>
</reference>
<dbReference type="GO" id="GO:0006325">
    <property type="term" value="P:chromatin organization"/>
    <property type="evidence" value="ECO:0007669"/>
    <property type="project" value="UniProtKB-KW"/>
</dbReference>
<evidence type="ECO:0000256" key="11">
    <source>
        <dbReference type="PROSITE-ProRule" id="PRU00146"/>
    </source>
</evidence>
<name>A0A8T0G368_ARGBR</name>
<evidence type="ECO:0000256" key="4">
    <source>
        <dbReference type="ARBA" id="ARBA00022553"/>
    </source>
</evidence>
<dbReference type="InterPro" id="IPR001660">
    <property type="entry name" value="SAM"/>
</dbReference>
<evidence type="ECO:0000256" key="5">
    <source>
        <dbReference type="ARBA" id="ARBA00022723"/>
    </source>
</evidence>
<dbReference type="EMBL" id="JABXBU010000001">
    <property type="protein sequence ID" value="KAF8796945.1"/>
    <property type="molecule type" value="Genomic_DNA"/>
</dbReference>
<evidence type="ECO:0000256" key="12">
    <source>
        <dbReference type="SAM" id="MobiDB-lite"/>
    </source>
</evidence>
<gene>
    <name evidence="16" type="ORF">HNY73_001271</name>
</gene>
<feature type="domain" description="PHD-type" evidence="13">
    <location>
        <begin position="211"/>
        <end position="271"/>
    </location>
</feature>
<comment type="subcellular location">
    <subcellularLocation>
        <location evidence="1">Nucleus</location>
    </subcellularLocation>
</comment>
<dbReference type="SMART" id="SM00249">
    <property type="entry name" value="PHD"/>
    <property type="match status" value="2"/>
</dbReference>
<dbReference type="SUPFAM" id="SSF57903">
    <property type="entry name" value="FYVE/PHD zinc finger"/>
    <property type="match status" value="2"/>
</dbReference>
<dbReference type="InterPro" id="IPR048589">
    <property type="entry name" value="SAMD1-like_WH"/>
</dbReference>
<feature type="region of interest" description="Disordered" evidence="12">
    <location>
        <begin position="176"/>
        <end position="211"/>
    </location>
</feature>
<dbReference type="PROSITE" id="PS50016">
    <property type="entry name" value="ZF_PHD_2"/>
    <property type="match status" value="2"/>
</dbReference>